<dbReference type="RefSeq" id="WP_169531391.1">
    <property type="nucleotide sequence ID" value="NZ_JABBGH010000002.1"/>
</dbReference>
<dbReference type="InterPro" id="IPR046219">
    <property type="entry name" value="DUF6252"/>
</dbReference>
<keyword evidence="2" id="KW-1185">Reference proteome</keyword>
<evidence type="ECO:0000313" key="2">
    <source>
        <dbReference type="Proteomes" id="UP000559626"/>
    </source>
</evidence>
<organism evidence="1 2">
    <name type="scientific">Hymenobacter polaris</name>
    <dbReference type="NCBI Taxonomy" id="2682546"/>
    <lineage>
        <taxon>Bacteria</taxon>
        <taxon>Pseudomonadati</taxon>
        <taxon>Bacteroidota</taxon>
        <taxon>Cytophagia</taxon>
        <taxon>Cytophagales</taxon>
        <taxon>Hymenobacteraceae</taxon>
        <taxon>Hymenobacter</taxon>
    </lineage>
</organism>
<comment type="caution">
    <text evidence="1">The sequence shown here is derived from an EMBL/GenBank/DDBJ whole genome shotgun (WGS) entry which is preliminary data.</text>
</comment>
<name>A0A7Y0AEQ6_9BACT</name>
<dbReference type="Pfam" id="PF19765">
    <property type="entry name" value="DUF6252"/>
    <property type="match status" value="1"/>
</dbReference>
<accession>A0A7Y0AEQ6</accession>
<gene>
    <name evidence="1" type="ORF">HHL22_11465</name>
</gene>
<dbReference type="AlphaFoldDB" id="A0A7Y0AEQ6"/>
<reference evidence="1 2" key="1">
    <citation type="submission" date="2020-04" db="EMBL/GenBank/DDBJ databases">
        <title>Hymenobacter polaris sp. nov., isolated from Arctic soil.</title>
        <authorList>
            <person name="Dahal R.H."/>
        </authorList>
    </citation>
    <scope>NUCLEOTIDE SEQUENCE [LARGE SCALE GENOMIC DNA]</scope>
    <source>
        <strain evidence="1 2">RP-2-7</strain>
    </source>
</reference>
<evidence type="ECO:0000313" key="1">
    <source>
        <dbReference type="EMBL" id="NML65822.1"/>
    </source>
</evidence>
<protein>
    <submittedName>
        <fullName evidence="1">Uncharacterized protein</fullName>
    </submittedName>
</protein>
<dbReference type="Proteomes" id="UP000559626">
    <property type="component" value="Unassembled WGS sequence"/>
</dbReference>
<dbReference type="EMBL" id="JABBGH010000002">
    <property type="protein sequence ID" value="NML65822.1"/>
    <property type="molecule type" value="Genomic_DNA"/>
</dbReference>
<sequence length="149" mass="15369">MLLATACSKDKATPAPANSWQVDGQAQQAAKVTVEVGTPAMNAGMLTIHIWQDISNANSTGSAVAVYLFVPNRVGTYSLTAASTSASAGYSDYVSPGAGSNLYEATSGSVTITALTSNSVTGTFTFTAAEVFTPQHTRQITNGQFSTTF</sequence>
<proteinExistence type="predicted"/>